<dbReference type="EMBL" id="ABFC01000007">
    <property type="protein sequence ID" value="EFA29616.1"/>
    <property type="molecule type" value="Genomic_DNA"/>
</dbReference>
<evidence type="ECO:0000313" key="1">
    <source>
        <dbReference type="EMBL" id="EFA29616.1"/>
    </source>
</evidence>
<dbReference type="AlphaFoldDB" id="A0A7G2K1X2"/>
<feature type="non-terminal residue" evidence="1">
    <location>
        <position position="29"/>
    </location>
</feature>
<organism evidence="1">
    <name type="scientific">Haemophilus influenzae HK1212</name>
    <dbReference type="NCBI Taxonomy" id="456482"/>
    <lineage>
        <taxon>Bacteria</taxon>
        <taxon>Pseudomonadati</taxon>
        <taxon>Pseudomonadota</taxon>
        <taxon>Gammaproteobacteria</taxon>
        <taxon>Pasteurellales</taxon>
        <taxon>Pasteurellaceae</taxon>
        <taxon>Haemophilus</taxon>
    </lineage>
</organism>
<accession>A0A7G2K1X2</accession>
<name>A0A7G2K1X2_HAEIF</name>
<reference evidence="1" key="1">
    <citation type="journal article" date="2010" name="Genomics">
        <title>Tracing phylogenomic events leading to diversity of Haemophilus influenzae and the emergence of Brazilian Purpuric Fever (BPF)-associated clones.</title>
        <authorList>
            <person name="Papazisi L."/>
            <person name="Ratnayake S."/>
            <person name="Remortel B.G."/>
            <person name="Bock G.R."/>
            <person name="Liang W."/>
            <person name="Saeed A.I."/>
            <person name="Liu J."/>
            <person name="Fleischmann R.D."/>
            <person name="Kilian M."/>
            <person name="Peterson S.N."/>
        </authorList>
    </citation>
    <scope>NUCLEOTIDE SEQUENCE [LARGE SCALE GENOMIC DNA]</scope>
    <source>
        <strain evidence="1">HK1212</strain>
    </source>
</reference>
<protein>
    <submittedName>
        <fullName evidence="1">Uncharacterized protein</fullName>
    </submittedName>
</protein>
<gene>
    <name evidence="1" type="ORF">HAINFHK1212_1851</name>
</gene>
<proteinExistence type="predicted"/>
<comment type="caution">
    <text evidence="1">The sequence shown here is derived from an EMBL/GenBank/DDBJ whole genome shotgun (WGS) entry which is preliminary data.</text>
</comment>
<sequence>MVLFYSPPLSLQRKAKIISTNFDILQGLF</sequence>